<gene>
    <name evidence="3" type="primary">LOC101861219</name>
</gene>
<protein>
    <submittedName>
        <fullName evidence="3">Uncharacterized protein LOC101861219</fullName>
    </submittedName>
</protein>
<reference evidence="3" key="1">
    <citation type="submission" date="2025-08" db="UniProtKB">
        <authorList>
            <consortium name="RefSeq"/>
        </authorList>
    </citation>
    <scope>IDENTIFICATION</scope>
</reference>
<name>A0ABM1A4X3_APLCA</name>
<sequence>MLHPGAATPSMHGMGVPPHLPTVLPPHMTDLRPPDSAVAAAAMLNAPSAPSRHCSNCQLDPNPGGPCVPGWGVEGVPGSIKTADGLMVPYPVQEESLEDLNSRKKEIICHMQEEPMFMGYTGVAYRADGFRGGLDGLKTVLGNNKRMREAMPKLVSDMFVATRSTQSLDELLNEDTLSLVKWSSGDEPPRDVCTRGDFPERAPVARSVPESGRPLNAAPFSPAEGTVEHAAGGRKLYSSLEASSDQLYRPHFSHDAFTESEFSQFPGDDGDENFIPLEHTSVSKFGPISRMAKAKTDNVAPVQVTADSCKKMTPVLAVTPLERPLSSSTQRPSRFNRLNVLDAEPSVKPTPSEKPSIWQQSPCPSYQNIAMLKAGAAEAVTNNERLAYELQAVELEISMKTGKMPEPVGKIIQESVMYSPSRSSPDYPRSSSTALMAPLAYDRGQNVNSLMGRGHVTECFSLMSSAESLVSPQKAAESVLEDFYRSRHNVQK</sequence>
<dbReference type="GeneID" id="101861219"/>
<feature type="region of interest" description="Disordered" evidence="1">
    <location>
        <begin position="1"/>
        <end position="21"/>
    </location>
</feature>
<evidence type="ECO:0000256" key="1">
    <source>
        <dbReference type="SAM" id="MobiDB-lite"/>
    </source>
</evidence>
<keyword evidence="2" id="KW-1185">Reference proteome</keyword>
<dbReference type="Proteomes" id="UP000694888">
    <property type="component" value="Unplaced"/>
</dbReference>
<feature type="region of interest" description="Disordered" evidence="1">
    <location>
        <begin position="204"/>
        <end position="225"/>
    </location>
</feature>
<evidence type="ECO:0000313" key="3">
    <source>
        <dbReference type="RefSeq" id="XP_012940900.1"/>
    </source>
</evidence>
<evidence type="ECO:0000313" key="2">
    <source>
        <dbReference type="Proteomes" id="UP000694888"/>
    </source>
</evidence>
<proteinExistence type="predicted"/>
<dbReference type="RefSeq" id="XP_012940900.1">
    <property type="nucleotide sequence ID" value="XM_013085446.2"/>
</dbReference>
<organism evidence="2 3">
    <name type="scientific">Aplysia californica</name>
    <name type="common">California sea hare</name>
    <dbReference type="NCBI Taxonomy" id="6500"/>
    <lineage>
        <taxon>Eukaryota</taxon>
        <taxon>Metazoa</taxon>
        <taxon>Spiralia</taxon>
        <taxon>Lophotrochozoa</taxon>
        <taxon>Mollusca</taxon>
        <taxon>Gastropoda</taxon>
        <taxon>Heterobranchia</taxon>
        <taxon>Euthyneura</taxon>
        <taxon>Tectipleura</taxon>
        <taxon>Aplysiida</taxon>
        <taxon>Aplysioidea</taxon>
        <taxon>Aplysiidae</taxon>
        <taxon>Aplysia</taxon>
    </lineage>
</organism>
<accession>A0ABM1A4X3</accession>